<dbReference type="EMBL" id="JAGKQM010000017">
    <property type="protein sequence ID" value="KAH0867089.1"/>
    <property type="molecule type" value="Genomic_DNA"/>
</dbReference>
<comment type="caution">
    <text evidence="1">The sequence shown here is derived from an EMBL/GenBank/DDBJ whole genome shotgun (WGS) entry which is preliminary data.</text>
</comment>
<evidence type="ECO:0000313" key="1">
    <source>
        <dbReference type="EMBL" id="KAH0867089.1"/>
    </source>
</evidence>
<proteinExistence type="predicted"/>
<gene>
    <name evidence="1" type="ORF">HID58_074111</name>
</gene>
<dbReference type="Proteomes" id="UP000824890">
    <property type="component" value="Unassembled WGS sequence"/>
</dbReference>
<sequence length="72" mass="8336">MCIHIFLGNGSFGTRRYNETHFNENQDFGVLNSVTIPIVEEFKERYNLSMRLLVCGIFEVSFDLLSNLAKFV</sequence>
<protein>
    <submittedName>
        <fullName evidence="1">Uncharacterized protein</fullName>
    </submittedName>
</protein>
<keyword evidence="2" id="KW-1185">Reference proteome</keyword>
<organism evidence="1 2">
    <name type="scientific">Brassica napus</name>
    <name type="common">Rape</name>
    <dbReference type="NCBI Taxonomy" id="3708"/>
    <lineage>
        <taxon>Eukaryota</taxon>
        <taxon>Viridiplantae</taxon>
        <taxon>Streptophyta</taxon>
        <taxon>Embryophyta</taxon>
        <taxon>Tracheophyta</taxon>
        <taxon>Spermatophyta</taxon>
        <taxon>Magnoliopsida</taxon>
        <taxon>eudicotyledons</taxon>
        <taxon>Gunneridae</taxon>
        <taxon>Pentapetalae</taxon>
        <taxon>rosids</taxon>
        <taxon>malvids</taxon>
        <taxon>Brassicales</taxon>
        <taxon>Brassicaceae</taxon>
        <taxon>Brassiceae</taxon>
        <taxon>Brassica</taxon>
    </lineage>
</organism>
<reference evidence="1 2" key="1">
    <citation type="submission" date="2021-05" db="EMBL/GenBank/DDBJ databases">
        <title>Genome Assembly of Synthetic Allotetraploid Brassica napus Reveals Homoeologous Exchanges between Subgenomes.</title>
        <authorList>
            <person name="Davis J.T."/>
        </authorList>
    </citation>
    <scope>NUCLEOTIDE SEQUENCE [LARGE SCALE GENOMIC DNA]</scope>
    <source>
        <strain evidence="2">cv. Da-Ae</strain>
        <tissue evidence="1">Seedling</tissue>
    </source>
</reference>
<evidence type="ECO:0000313" key="2">
    <source>
        <dbReference type="Proteomes" id="UP000824890"/>
    </source>
</evidence>
<accession>A0ABQ7YH73</accession>
<name>A0ABQ7YH73_BRANA</name>